<protein>
    <submittedName>
        <fullName evidence="2">Uncharacterized protein</fullName>
    </submittedName>
</protein>
<proteinExistence type="predicted"/>
<gene>
    <name evidence="2" type="ORF">COCON_G00097900</name>
</gene>
<evidence type="ECO:0000256" key="1">
    <source>
        <dbReference type="SAM" id="MobiDB-lite"/>
    </source>
</evidence>
<name>A0A9Q1I1K4_CONCO</name>
<evidence type="ECO:0000313" key="3">
    <source>
        <dbReference type="Proteomes" id="UP001152803"/>
    </source>
</evidence>
<reference evidence="2" key="1">
    <citation type="journal article" date="2023" name="Science">
        <title>Genome structures resolve the early diversification of teleost fishes.</title>
        <authorList>
            <person name="Parey E."/>
            <person name="Louis A."/>
            <person name="Montfort J."/>
            <person name="Bouchez O."/>
            <person name="Roques C."/>
            <person name="Iampietro C."/>
            <person name="Lluch J."/>
            <person name="Castinel A."/>
            <person name="Donnadieu C."/>
            <person name="Desvignes T."/>
            <person name="Floi Bucao C."/>
            <person name="Jouanno E."/>
            <person name="Wen M."/>
            <person name="Mejri S."/>
            <person name="Dirks R."/>
            <person name="Jansen H."/>
            <person name="Henkel C."/>
            <person name="Chen W.J."/>
            <person name="Zahm M."/>
            <person name="Cabau C."/>
            <person name="Klopp C."/>
            <person name="Thompson A.W."/>
            <person name="Robinson-Rechavi M."/>
            <person name="Braasch I."/>
            <person name="Lecointre G."/>
            <person name="Bobe J."/>
            <person name="Postlethwait J.H."/>
            <person name="Berthelot C."/>
            <person name="Roest Crollius H."/>
            <person name="Guiguen Y."/>
        </authorList>
    </citation>
    <scope>NUCLEOTIDE SEQUENCE</scope>
    <source>
        <strain evidence="2">Concon-B</strain>
    </source>
</reference>
<dbReference type="AlphaFoldDB" id="A0A9Q1I1K4"/>
<evidence type="ECO:0000313" key="2">
    <source>
        <dbReference type="EMBL" id="KAJ8275165.1"/>
    </source>
</evidence>
<comment type="caution">
    <text evidence="2">The sequence shown here is derived from an EMBL/GenBank/DDBJ whole genome shotgun (WGS) entry which is preliminary data.</text>
</comment>
<sequence length="106" mass="11993">MNEVIDWLQKRPEEIFIPSGKRMAYPIIGATILRNKVKQCGGIVTEMSNLYYMSEMGADVSRNLRVGEWNPRRCSHKAQRSRSLAKPTIQVPGTRNRAGCFPQAQG</sequence>
<keyword evidence="3" id="KW-1185">Reference proteome</keyword>
<dbReference type="EMBL" id="JAFJMO010000006">
    <property type="protein sequence ID" value="KAJ8275165.1"/>
    <property type="molecule type" value="Genomic_DNA"/>
</dbReference>
<feature type="region of interest" description="Disordered" evidence="1">
    <location>
        <begin position="75"/>
        <end position="106"/>
    </location>
</feature>
<organism evidence="2 3">
    <name type="scientific">Conger conger</name>
    <name type="common">Conger eel</name>
    <name type="synonym">Muraena conger</name>
    <dbReference type="NCBI Taxonomy" id="82655"/>
    <lineage>
        <taxon>Eukaryota</taxon>
        <taxon>Metazoa</taxon>
        <taxon>Chordata</taxon>
        <taxon>Craniata</taxon>
        <taxon>Vertebrata</taxon>
        <taxon>Euteleostomi</taxon>
        <taxon>Actinopterygii</taxon>
        <taxon>Neopterygii</taxon>
        <taxon>Teleostei</taxon>
        <taxon>Anguilliformes</taxon>
        <taxon>Congridae</taxon>
        <taxon>Conger</taxon>
    </lineage>
</organism>
<accession>A0A9Q1I1K4</accession>
<dbReference type="Proteomes" id="UP001152803">
    <property type="component" value="Unassembled WGS sequence"/>
</dbReference>